<gene>
    <name evidence="1" type="ORF">AVO45_05490</name>
</gene>
<dbReference type="EMBL" id="LQBQ01000012">
    <property type="protein sequence ID" value="KUJ80502.1"/>
    <property type="molecule type" value="Genomic_DNA"/>
</dbReference>
<evidence type="ECO:0000313" key="2">
    <source>
        <dbReference type="Proteomes" id="UP000053791"/>
    </source>
</evidence>
<dbReference type="Proteomes" id="UP000053791">
    <property type="component" value="Unassembled WGS sequence"/>
</dbReference>
<dbReference type="InterPro" id="IPR054240">
    <property type="entry name" value="DUF6967"/>
</dbReference>
<name>A0A0X3TXZ6_9RHOB</name>
<comment type="caution">
    <text evidence="1">The sequence shown here is derived from an EMBL/GenBank/DDBJ whole genome shotgun (WGS) entry which is preliminary data.</text>
</comment>
<keyword evidence="2" id="KW-1185">Reference proteome</keyword>
<dbReference type="RefSeq" id="WP_068345821.1">
    <property type="nucleotide sequence ID" value="NZ_LQBQ01000012.1"/>
</dbReference>
<dbReference type="AlphaFoldDB" id="A0A0X3TXZ6"/>
<organism evidence="1 2">
    <name type="scientific">Ruegeria marisrubri</name>
    <dbReference type="NCBI Taxonomy" id="1685379"/>
    <lineage>
        <taxon>Bacteria</taxon>
        <taxon>Pseudomonadati</taxon>
        <taxon>Pseudomonadota</taxon>
        <taxon>Alphaproteobacteria</taxon>
        <taxon>Rhodobacterales</taxon>
        <taxon>Roseobacteraceae</taxon>
        <taxon>Ruegeria</taxon>
    </lineage>
</organism>
<proteinExistence type="predicted"/>
<sequence length="69" mass="7519">MADETLKDLAELELPFGRRAMIREVSFASGLRMVRLVLREGKRITQVDLDEDTARTLAAALVSAADGSA</sequence>
<dbReference type="Pfam" id="PF22295">
    <property type="entry name" value="DUF6967"/>
    <property type="match status" value="1"/>
</dbReference>
<accession>A0A0X3TXZ6</accession>
<reference evidence="1 2" key="1">
    <citation type="submission" date="2015-12" db="EMBL/GenBank/DDBJ databases">
        <authorList>
            <person name="Shamseldin A."/>
            <person name="Moawad H."/>
            <person name="Abd El-Rahim W.M."/>
            <person name="Sadowsky M.J."/>
        </authorList>
    </citation>
    <scope>NUCLEOTIDE SEQUENCE [LARGE SCALE GENOMIC DNA]</scope>
    <source>
        <strain evidence="1 2">ZGT118</strain>
    </source>
</reference>
<dbReference type="OrthoDB" id="8449787at2"/>
<evidence type="ECO:0000313" key="1">
    <source>
        <dbReference type="EMBL" id="KUJ80502.1"/>
    </source>
</evidence>
<dbReference type="STRING" id="1685379.AVO45_05490"/>
<protein>
    <submittedName>
        <fullName evidence="1">Uncharacterized protein</fullName>
    </submittedName>
</protein>